<reference evidence="3 5" key="4">
    <citation type="submission" date="2021-10" db="EMBL/GenBank/DDBJ databases">
        <title>Whole-genome sequencing analysis of Laribacter hongkongensis: virulence gene profiles, carbohydrate-active enzyme prediction, and antimicrobial resistance characterization.</title>
        <authorList>
            <person name="Yuan P."/>
            <person name="Zhan Y."/>
            <person name="Chen D."/>
        </authorList>
    </citation>
    <scope>NUCLEOTIDE SEQUENCE [LARGE SCALE GENOMIC DNA]</scope>
    <source>
        <strain evidence="3 5">W67</strain>
    </source>
</reference>
<protein>
    <submittedName>
        <fullName evidence="3">Cupin domain-containing protein</fullName>
    </submittedName>
    <submittedName>
        <fullName evidence="2">Cupin superfamily protein</fullName>
    </submittedName>
</protein>
<dbReference type="AlphaFoldDB" id="A0A248LJC5"/>
<dbReference type="InterPro" id="IPR014710">
    <property type="entry name" value="RmlC-like_jellyroll"/>
</dbReference>
<dbReference type="GeneID" id="75108690"/>
<feature type="domain" description="(S)-ureidoglycine aminohydrolase cupin" evidence="1">
    <location>
        <begin position="40"/>
        <end position="114"/>
    </location>
</feature>
<dbReference type="Proteomes" id="UP001200247">
    <property type="component" value="Unassembled WGS sequence"/>
</dbReference>
<name>A0A248LJC5_9NEIS</name>
<dbReference type="PANTHER" id="PTHR40943">
    <property type="entry name" value="CYTOPLASMIC PROTEIN-RELATED"/>
    <property type="match status" value="1"/>
</dbReference>
<dbReference type="SUPFAM" id="SSF51182">
    <property type="entry name" value="RmlC-like cupins"/>
    <property type="match status" value="1"/>
</dbReference>
<dbReference type="CDD" id="cd02227">
    <property type="entry name" value="cupin_TM1112-like"/>
    <property type="match status" value="1"/>
</dbReference>
<sequence>MNPSICLFSYVCPIPVYDEPREDRRVSGQPRRTTWNHYDSDDGVVSAGVWACETGRWRIAFAADKEEFFAVLEGRVRLWDADGVAVEVRAGDAAVIPAGFRGEFEVCEPVRKFYVVVSRNGGKAR</sequence>
<dbReference type="Gene3D" id="2.60.120.10">
    <property type="entry name" value="Jelly Rolls"/>
    <property type="match status" value="1"/>
</dbReference>
<gene>
    <name evidence="3" type="ORF">LH440_04220</name>
    <name evidence="2" type="ORF">LHGZ1_2026</name>
</gene>
<evidence type="ECO:0000313" key="3">
    <source>
        <dbReference type="EMBL" id="MCG9025113.1"/>
    </source>
</evidence>
<evidence type="ECO:0000313" key="5">
    <source>
        <dbReference type="Proteomes" id="UP001200247"/>
    </source>
</evidence>
<dbReference type="OrthoDB" id="9799053at2"/>
<dbReference type="InterPro" id="IPR011051">
    <property type="entry name" value="RmlC_Cupin_sf"/>
</dbReference>
<evidence type="ECO:0000313" key="4">
    <source>
        <dbReference type="Proteomes" id="UP000197424"/>
    </source>
</evidence>
<dbReference type="InterPro" id="IPR008579">
    <property type="entry name" value="UGlyAH_Cupin_dom"/>
</dbReference>
<dbReference type="OMA" id="KGTWEVL"/>
<dbReference type="Proteomes" id="UP000197424">
    <property type="component" value="Chromosome"/>
</dbReference>
<reference evidence="4" key="2">
    <citation type="submission" date="2017-06" db="EMBL/GenBank/DDBJ databases">
        <title>Whole genome sequence of Laribacter hongkongensis LHGZ1.</title>
        <authorList>
            <person name="Chen D."/>
            <person name="Wu H."/>
            <person name="Chen J."/>
        </authorList>
    </citation>
    <scope>NUCLEOTIDE SEQUENCE [LARGE SCALE GENOMIC DNA]</scope>
    <source>
        <strain evidence="4">LHGZ1</strain>
    </source>
</reference>
<dbReference type="PANTHER" id="PTHR40943:SF1">
    <property type="entry name" value="CYTOPLASMIC PROTEIN"/>
    <property type="match status" value="1"/>
</dbReference>
<evidence type="ECO:0000259" key="1">
    <source>
        <dbReference type="Pfam" id="PF05899"/>
    </source>
</evidence>
<reference evidence="2" key="1">
    <citation type="journal article" date="2017" name="J. Antimicrob. Chemother.">
        <title>Emergence and genomic analysis of MDR Laribacter hongkongensis strain HLGZ1 from Guangzhou, China.</title>
        <authorList>
            <person name="Wu H.K."/>
            <person name="Chen J.H."/>
            <person name="Yang L."/>
            <person name="Li A.R."/>
            <person name="Su D.H."/>
            <person name="Lin Y.P."/>
            <person name="Chen D.Q."/>
        </authorList>
    </citation>
    <scope>NUCLEOTIDE SEQUENCE</scope>
    <source>
        <strain evidence="2">HLGZ1</strain>
    </source>
</reference>
<dbReference type="Pfam" id="PF05899">
    <property type="entry name" value="Cupin_3"/>
    <property type="match status" value="1"/>
</dbReference>
<dbReference type="EMBL" id="CP022115">
    <property type="protein sequence ID" value="ASJ24857.1"/>
    <property type="molecule type" value="Genomic_DNA"/>
</dbReference>
<organism evidence="2 4">
    <name type="scientific">Laribacter hongkongensis</name>
    <dbReference type="NCBI Taxonomy" id="168471"/>
    <lineage>
        <taxon>Bacteria</taxon>
        <taxon>Pseudomonadati</taxon>
        <taxon>Pseudomonadota</taxon>
        <taxon>Betaproteobacteria</taxon>
        <taxon>Neisseriales</taxon>
        <taxon>Aquaspirillaceae</taxon>
        <taxon>Laribacter</taxon>
    </lineage>
</organism>
<evidence type="ECO:0000313" key="2">
    <source>
        <dbReference type="EMBL" id="ASJ24857.1"/>
    </source>
</evidence>
<proteinExistence type="predicted"/>
<reference evidence="2" key="3">
    <citation type="submission" date="2017-06" db="EMBL/GenBank/DDBJ databases">
        <authorList>
            <person name="Kim H.J."/>
            <person name="Triplett B.A."/>
        </authorList>
    </citation>
    <scope>NUCLEOTIDE SEQUENCE</scope>
    <source>
        <strain evidence="2">HLGZ1</strain>
    </source>
</reference>
<dbReference type="EMBL" id="JAJAXM010000005">
    <property type="protein sequence ID" value="MCG9025113.1"/>
    <property type="molecule type" value="Genomic_DNA"/>
</dbReference>
<dbReference type="RefSeq" id="WP_012697407.1">
    <property type="nucleotide sequence ID" value="NZ_CP022115.1"/>
</dbReference>
<accession>A0A248LJC5</accession>